<dbReference type="OrthoDB" id="9814591at2"/>
<protein>
    <recommendedName>
        <fullName evidence="7">Endolytic murein transglycosylase</fullName>
        <ecNumber evidence="7">4.2.2.29</ecNumber>
    </recommendedName>
    <alternativeName>
        <fullName evidence="7">Peptidoglycan lytic transglycosylase</fullName>
    </alternativeName>
    <alternativeName>
        <fullName evidence="7">Peptidoglycan polymerization terminase</fullName>
    </alternativeName>
</protein>
<comment type="catalytic activity">
    <reaction evidence="7">
        <text>a peptidoglycan chain = a peptidoglycan chain with N-acetyl-1,6-anhydromuramyl-[peptide] at the reducing end + a peptidoglycan chain with N-acetylglucosamine at the non-reducing end.</text>
        <dbReference type="EC" id="4.2.2.29"/>
    </reaction>
</comment>
<comment type="subcellular location">
    <subcellularLocation>
        <location evidence="7">Cell membrane</location>
        <topology evidence="7">Single-pass membrane protein</topology>
    </subcellularLocation>
</comment>
<dbReference type="GO" id="GO:0008932">
    <property type="term" value="F:lytic endotransglycosylase activity"/>
    <property type="evidence" value="ECO:0007669"/>
    <property type="project" value="UniProtKB-UniRule"/>
</dbReference>
<proteinExistence type="inferred from homology"/>
<name>K7R2T4_THEOS</name>
<keyword evidence="2 7" id="KW-0812">Transmembrane</keyword>
<evidence type="ECO:0000256" key="3">
    <source>
        <dbReference type="ARBA" id="ARBA00022989"/>
    </source>
</evidence>
<dbReference type="PANTHER" id="PTHR30518">
    <property type="entry name" value="ENDOLYTIC MUREIN TRANSGLYCOSYLASE"/>
    <property type="match status" value="1"/>
</dbReference>
<keyword evidence="1 7" id="KW-1003">Cell membrane</keyword>
<dbReference type="GO" id="GO:0071555">
    <property type="term" value="P:cell wall organization"/>
    <property type="evidence" value="ECO:0007669"/>
    <property type="project" value="UniProtKB-KW"/>
</dbReference>
<dbReference type="InterPro" id="IPR003770">
    <property type="entry name" value="MLTG-like"/>
</dbReference>
<dbReference type="AlphaFoldDB" id="K7R2T4"/>
<comment type="similarity">
    <text evidence="7">Belongs to the transglycosylase MltG family.</text>
</comment>
<dbReference type="eggNOG" id="COG1559">
    <property type="taxonomic scope" value="Bacteria"/>
</dbReference>
<evidence type="ECO:0000256" key="7">
    <source>
        <dbReference type="HAMAP-Rule" id="MF_02065"/>
    </source>
</evidence>
<dbReference type="Gene3D" id="3.30.1490.480">
    <property type="entry name" value="Endolytic murein transglycosylase"/>
    <property type="match status" value="1"/>
</dbReference>
<comment type="function">
    <text evidence="7">Functions as a peptidoglycan terminase that cleaves nascent peptidoglycan strands endolytically to terminate their elongation.</text>
</comment>
<dbReference type="GO" id="GO:0005886">
    <property type="term" value="C:plasma membrane"/>
    <property type="evidence" value="ECO:0007669"/>
    <property type="project" value="UniProtKB-SubCell"/>
</dbReference>
<dbReference type="Proteomes" id="UP000000211">
    <property type="component" value="Chromosome"/>
</dbReference>
<evidence type="ECO:0000256" key="1">
    <source>
        <dbReference type="ARBA" id="ARBA00022475"/>
    </source>
</evidence>
<dbReference type="NCBIfam" id="TIGR00247">
    <property type="entry name" value="endolytic transglycosylase MltG"/>
    <property type="match status" value="1"/>
</dbReference>
<feature type="transmembrane region" description="Helical" evidence="7">
    <location>
        <begin position="12"/>
        <end position="31"/>
    </location>
</feature>
<dbReference type="PANTHER" id="PTHR30518:SF2">
    <property type="entry name" value="ENDOLYTIC MUREIN TRANSGLYCOSYLASE"/>
    <property type="match status" value="1"/>
</dbReference>
<keyword evidence="9" id="KW-1185">Reference proteome</keyword>
<dbReference type="RefSeq" id="WP_016328404.1">
    <property type="nucleotide sequence ID" value="NC_019386.1"/>
</dbReference>
<evidence type="ECO:0000313" key="9">
    <source>
        <dbReference type="Proteomes" id="UP000000211"/>
    </source>
</evidence>
<evidence type="ECO:0000256" key="4">
    <source>
        <dbReference type="ARBA" id="ARBA00023136"/>
    </source>
</evidence>
<dbReference type="HOGENOM" id="CLU_025574_2_0_0"/>
<dbReference type="Pfam" id="PF02618">
    <property type="entry name" value="YceG"/>
    <property type="match status" value="1"/>
</dbReference>
<evidence type="ECO:0000256" key="6">
    <source>
        <dbReference type="ARBA" id="ARBA00023316"/>
    </source>
</evidence>
<organism evidence="8 9">
    <name type="scientific">Thermus oshimai JL-2</name>
    <dbReference type="NCBI Taxonomy" id="751945"/>
    <lineage>
        <taxon>Bacteria</taxon>
        <taxon>Thermotogati</taxon>
        <taxon>Deinococcota</taxon>
        <taxon>Deinococci</taxon>
        <taxon>Thermales</taxon>
        <taxon>Thermaceae</taxon>
        <taxon>Thermus</taxon>
    </lineage>
</organism>
<dbReference type="EMBL" id="CP003249">
    <property type="protein sequence ID" value="AFV75204.1"/>
    <property type="molecule type" value="Genomic_DNA"/>
</dbReference>
<evidence type="ECO:0000256" key="2">
    <source>
        <dbReference type="ARBA" id="ARBA00022692"/>
    </source>
</evidence>
<evidence type="ECO:0000256" key="5">
    <source>
        <dbReference type="ARBA" id="ARBA00023239"/>
    </source>
</evidence>
<evidence type="ECO:0000313" key="8">
    <source>
        <dbReference type="EMBL" id="AFV75204.1"/>
    </source>
</evidence>
<feature type="site" description="Important for catalytic activity" evidence="7">
    <location>
        <position position="215"/>
    </location>
</feature>
<dbReference type="PATRIC" id="fig|751945.3.peg.116"/>
<dbReference type="HAMAP" id="MF_02065">
    <property type="entry name" value="MltG"/>
    <property type="match status" value="1"/>
</dbReference>
<dbReference type="GO" id="GO:0009252">
    <property type="term" value="P:peptidoglycan biosynthetic process"/>
    <property type="evidence" value="ECO:0007669"/>
    <property type="project" value="UniProtKB-UniRule"/>
</dbReference>
<keyword evidence="3 7" id="KW-1133">Transmembrane helix</keyword>
<dbReference type="STRING" id="751945.Theos_0121"/>
<reference evidence="8 9" key="1">
    <citation type="journal article" date="2013" name="Genome Announc.">
        <title>Whole Genome Sequencing of Thermus oshimai JL-2 and Thermus thermophilus JL-18, Incomplete Denitrifiers from the United States Great Basin.</title>
        <authorList>
            <person name="Murugapiran S.K."/>
            <person name="Huntemann M."/>
            <person name="Wei C.L."/>
            <person name="Han J."/>
            <person name="Detter J.C."/>
            <person name="Han C.S."/>
            <person name="Erkkila T.H."/>
            <person name="Teshima H."/>
            <person name="Chen A."/>
            <person name="Kyrpides N."/>
            <person name="Mavrommatis K."/>
            <person name="Markowitz V."/>
            <person name="Szeto E."/>
            <person name="Ivanova N."/>
            <person name="Pagani I."/>
            <person name="Lam J."/>
            <person name="McDonald A.I."/>
            <person name="Dodsworth J.A."/>
            <person name="Pati A."/>
            <person name="Goodwin L."/>
            <person name="Peters L."/>
            <person name="Pitluck S."/>
            <person name="Woyke T."/>
            <person name="Hedlund B.P."/>
        </authorList>
    </citation>
    <scope>NUCLEOTIDE SEQUENCE</scope>
    <source>
        <strain evidence="8 9">JL-2</strain>
    </source>
</reference>
<keyword evidence="5 7" id="KW-0456">Lyase</keyword>
<accession>K7R2T4</accession>
<gene>
    <name evidence="7" type="primary">mltG</name>
    <name evidence="8" type="ORF">Theos_0121</name>
</gene>
<keyword evidence="4 7" id="KW-0472">Membrane</keyword>
<dbReference type="CDD" id="cd08010">
    <property type="entry name" value="MltG_like"/>
    <property type="match status" value="1"/>
</dbReference>
<sequence length="333" mass="37047">MREGPRAWLWRGVVGLFLTFLLLLFYALWLLGPTGKEALVRVPKGATAQEVARTLEEAGLVRSAYPFSAYLRFSGKARKLVPGVYRLRGEGAFRLARALTGGVRPLTVTLTFPEGLRAQDYARRLQEAGLPGEAFLRLVEDPGPLKPPFVEGRGLEGYLFPATYTFDLLATPEELVRAMLDRFRMELTPEVEEALRRLGLSVHAWVTLASIVQQEAGAEAEMPYIAGVFLNRLERGMPLQADPTVAYALGKPLPALDRRAGDFAVDSPYNTYRYKGLPPGPIANPGRAALRAVLSPKRQDEGGRPYLYFFHARGRLFLNADFEGHLRDLALHR</sequence>
<dbReference type="KEGG" id="tos:Theos_0121"/>
<dbReference type="EC" id="4.2.2.29" evidence="7"/>
<keyword evidence="6 7" id="KW-0961">Cell wall biogenesis/degradation</keyword>